<comment type="subcellular location">
    <subcellularLocation>
        <location evidence="5">Cytoplasmic vesicle</location>
        <location evidence="5">COPI-coated vesicle membrane</location>
    </subcellularLocation>
</comment>
<dbReference type="Pfam" id="PF20252">
    <property type="entry name" value="BIG2_C"/>
    <property type="match status" value="1"/>
</dbReference>
<dbReference type="InterPro" id="IPR032691">
    <property type="entry name" value="Mon2/Sec7/BIG1-like_HUS"/>
</dbReference>
<dbReference type="InterPro" id="IPR000904">
    <property type="entry name" value="Sec7_dom"/>
</dbReference>
<gene>
    <name evidence="8" type="ORF">AMAG_09215</name>
</gene>
<organism evidence="8 9">
    <name type="scientific">Allomyces macrogynus (strain ATCC 38327)</name>
    <name type="common">Allomyces javanicus var. macrogynus</name>
    <dbReference type="NCBI Taxonomy" id="578462"/>
    <lineage>
        <taxon>Eukaryota</taxon>
        <taxon>Fungi</taxon>
        <taxon>Fungi incertae sedis</taxon>
        <taxon>Blastocladiomycota</taxon>
        <taxon>Blastocladiomycetes</taxon>
        <taxon>Blastocladiales</taxon>
        <taxon>Blastocladiaceae</taxon>
        <taxon>Allomyces</taxon>
    </lineage>
</organism>
<evidence type="ECO:0000256" key="2">
    <source>
        <dbReference type="ARBA" id="ARBA00022490"/>
    </source>
</evidence>
<keyword evidence="3" id="KW-0653">Protein transport</keyword>
<dbReference type="Pfam" id="PF09324">
    <property type="entry name" value="Sec7-like_HDS"/>
    <property type="match status" value="1"/>
</dbReference>
<evidence type="ECO:0000256" key="1">
    <source>
        <dbReference type="ARBA" id="ARBA00022448"/>
    </source>
</evidence>
<dbReference type="GO" id="GO:0032012">
    <property type="term" value="P:regulation of ARF protein signal transduction"/>
    <property type="evidence" value="ECO:0007669"/>
    <property type="project" value="InterPro"/>
</dbReference>
<dbReference type="GO" id="GO:0030663">
    <property type="term" value="C:COPI-coated vesicle membrane"/>
    <property type="evidence" value="ECO:0007669"/>
    <property type="project" value="UniProtKB-SubCell"/>
</dbReference>
<dbReference type="SUPFAM" id="SSF48425">
    <property type="entry name" value="Sec7 domain"/>
    <property type="match status" value="1"/>
</dbReference>
<dbReference type="FunFam" id="1.10.1000.11:FF:000003">
    <property type="entry name" value="Brefeldin A-inhibited guanine nucleotide-exchange protein 1"/>
    <property type="match status" value="1"/>
</dbReference>
<feature type="domain" description="SEC7" evidence="7">
    <location>
        <begin position="718"/>
        <end position="909"/>
    </location>
</feature>
<feature type="compositionally biased region" description="Low complexity" evidence="6">
    <location>
        <begin position="361"/>
        <end position="371"/>
    </location>
</feature>
<dbReference type="Gene3D" id="1.10.220.20">
    <property type="match status" value="1"/>
</dbReference>
<dbReference type="PROSITE" id="PS50190">
    <property type="entry name" value="SEC7"/>
    <property type="match status" value="1"/>
</dbReference>
<keyword evidence="4" id="KW-0472">Membrane</keyword>
<dbReference type="EMBL" id="GG745344">
    <property type="protein sequence ID" value="KNE64174.1"/>
    <property type="molecule type" value="Genomic_DNA"/>
</dbReference>
<dbReference type="SMART" id="SM00222">
    <property type="entry name" value="Sec7"/>
    <property type="match status" value="1"/>
</dbReference>
<accession>A0A0L0SP56</accession>
<evidence type="ECO:0000256" key="3">
    <source>
        <dbReference type="ARBA" id="ARBA00022927"/>
    </source>
</evidence>
<dbReference type="OrthoDB" id="18431at2759"/>
<evidence type="ECO:0000313" key="9">
    <source>
        <dbReference type="Proteomes" id="UP000054350"/>
    </source>
</evidence>
<dbReference type="FunFam" id="1.10.220.20:FF:000002">
    <property type="entry name" value="Brefeldin A-inhibited guanine nucleotide-exchange protein 1"/>
    <property type="match status" value="1"/>
</dbReference>
<evidence type="ECO:0000259" key="7">
    <source>
        <dbReference type="PROSITE" id="PS50190"/>
    </source>
</evidence>
<dbReference type="OMA" id="FWKSNEM"/>
<dbReference type="CDD" id="cd00171">
    <property type="entry name" value="Sec7"/>
    <property type="match status" value="1"/>
</dbReference>
<dbReference type="GO" id="GO:0015031">
    <property type="term" value="P:protein transport"/>
    <property type="evidence" value="ECO:0007669"/>
    <property type="project" value="UniProtKB-KW"/>
</dbReference>
<keyword evidence="9" id="KW-1185">Reference proteome</keyword>
<proteinExistence type="predicted"/>
<evidence type="ECO:0000313" key="8">
    <source>
        <dbReference type="EMBL" id="KNE64174.1"/>
    </source>
</evidence>
<reference evidence="9" key="2">
    <citation type="submission" date="2009-11" db="EMBL/GenBank/DDBJ databases">
        <title>The Genome Sequence of Allomyces macrogynus strain ATCC 38327.</title>
        <authorList>
            <consortium name="The Broad Institute Genome Sequencing Platform"/>
            <person name="Russ C."/>
            <person name="Cuomo C."/>
            <person name="Shea T."/>
            <person name="Young S.K."/>
            <person name="Zeng Q."/>
            <person name="Koehrsen M."/>
            <person name="Haas B."/>
            <person name="Borodovsky M."/>
            <person name="Guigo R."/>
            <person name="Alvarado L."/>
            <person name="Berlin A."/>
            <person name="Borenstein D."/>
            <person name="Chen Z."/>
            <person name="Engels R."/>
            <person name="Freedman E."/>
            <person name="Gellesch M."/>
            <person name="Goldberg J."/>
            <person name="Griggs A."/>
            <person name="Gujja S."/>
            <person name="Heiman D."/>
            <person name="Hepburn T."/>
            <person name="Howarth C."/>
            <person name="Jen D."/>
            <person name="Larson L."/>
            <person name="Lewis B."/>
            <person name="Mehta T."/>
            <person name="Park D."/>
            <person name="Pearson M."/>
            <person name="Roberts A."/>
            <person name="Saif S."/>
            <person name="Shenoy N."/>
            <person name="Sisk P."/>
            <person name="Stolte C."/>
            <person name="Sykes S."/>
            <person name="Walk T."/>
            <person name="White J."/>
            <person name="Yandava C."/>
            <person name="Burger G."/>
            <person name="Gray M.W."/>
            <person name="Holland P.W.H."/>
            <person name="King N."/>
            <person name="Lang F.B.F."/>
            <person name="Roger A.J."/>
            <person name="Ruiz-Trillo I."/>
            <person name="Lander E."/>
            <person name="Nusbaum C."/>
        </authorList>
    </citation>
    <scope>NUCLEOTIDE SEQUENCE [LARGE SCALE GENOMIC DNA]</scope>
    <source>
        <strain evidence="9">ATCC 38327</strain>
    </source>
</reference>
<reference evidence="8 9" key="1">
    <citation type="submission" date="2009-11" db="EMBL/GenBank/DDBJ databases">
        <title>Annotation of Allomyces macrogynus ATCC 38327.</title>
        <authorList>
            <consortium name="The Broad Institute Genome Sequencing Platform"/>
            <person name="Russ C."/>
            <person name="Cuomo C."/>
            <person name="Burger G."/>
            <person name="Gray M.W."/>
            <person name="Holland P.W.H."/>
            <person name="King N."/>
            <person name="Lang F.B.F."/>
            <person name="Roger A.J."/>
            <person name="Ruiz-Trillo I."/>
            <person name="Young S.K."/>
            <person name="Zeng Q."/>
            <person name="Gargeya S."/>
            <person name="Fitzgerald M."/>
            <person name="Haas B."/>
            <person name="Abouelleil A."/>
            <person name="Alvarado L."/>
            <person name="Arachchi H.M."/>
            <person name="Berlin A."/>
            <person name="Chapman S.B."/>
            <person name="Gearin G."/>
            <person name="Goldberg J."/>
            <person name="Griggs A."/>
            <person name="Gujja S."/>
            <person name="Hansen M."/>
            <person name="Heiman D."/>
            <person name="Howarth C."/>
            <person name="Larimer J."/>
            <person name="Lui A."/>
            <person name="MacDonald P.J.P."/>
            <person name="McCowen C."/>
            <person name="Montmayeur A."/>
            <person name="Murphy C."/>
            <person name="Neiman D."/>
            <person name="Pearson M."/>
            <person name="Priest M."/>
            <person name="Roberts A."/>
            <person name="Saif S."/>
            <person name="Shea T."/>
            <person name="Sisk P."/>
            <person name="Stolte C."/>
            <person name="Sykes S."/>
            <person name="Wortman J."/>
            <person name="Nusbaum C."/>
            <person name="Birren B."/>
        </authorList>
    </citation>
    <scope>NUCLEOTIDE SEQUENCE [LARGE SCALE GENOMIC DNA]</scope>
    <source>
        <strain evidence="8 9">ATCC 38327</strain>
    </source>
</reference>
<feature type="compositionally biased region" description="Pro residues" evidence="6">
    <location>
        <begin position="313"/>
        <end position="322"/>
    </location>
</feature>
<dbReference type="PANTHER" id="PTHR10663">
    <property type="entry name" value="GUANYL-NUCLEOTIDE EXCHANGE FACTOR"/>
    <property type="match status" value="1"/>
</dbReference>
<dbReference type="InterPro" id="IPR046455">
    <property type="entry name" value="Sec7/BIG1-like_C"/>
</dbReference>
<dbReference type="PANTHER" id="PTHR10663:SF375">
    <property type="entry name" value="LD29171P"/>
    <property type="match status" value="1"/>
</dbReference>
<feature type="region of interest" description="Disordered" evidence="6">
    <location>
        <begin position="137"/>
        <end position="156"/>
    </location>
</feature>
<dbReference type="VEuPathDB" id="FungiDB:AMAG_09215"/>
<dbReference type="Pfam" id="PF12783">
    <property type="entry name" value="Sec7-like_HUS"/>
    <property type="match status" value="1"/>
</dbReference>
<protein>
    <recommendedName>
        <fullName evidence="7">SEC7 domain-containing protein</fullName>
    </recommendedName>
</protein>
<keyword evidence="2" id="KW-0963">Cytoplasm</keyword>
<dbReference type="InterPro" id="IPR035999">
    <property type="entry name" value="Sec7_dom_sf"/>
</dbReference>
<dbReference type="InterPro" id="IPR016024">
    <property type="entry name" value="ARM-type_fold"/>
</dbReference>
<feature type="region of interest" description="Disordered" evidence="6">
    <location>
        <begin position="273"/>
        <end position="372"/>
    </location>
</feature>
<dbReference type="SUPFAM" id="SSF48371">
    <property type="entry name" value="ARM repeat"/>
    <property type="match status" value="1"/>
</dbReference>
<evidence type="ECO:0000256" key="4">
    <source>
        <dbReference type="ARBA" id="ARBA00023136"/>
    </source>
</evidence>
<evidence type="ECO:0000256" key="5">
    <source>
        <dbReference type="ARBA" id="ARBA00060451"/>
    </source>
</evidence>
<dbReference type="InterPro" id="IPR032629">
    <property type="entry name" value="DCB_dom"/>
</dbReference>
<name>A0A0L0SP56_ALLM3</name>
<dbReference type="STRING" id="578462.A0A0L0SP56"/>
<dbReference type="Proteomes" id="UP000054350">
    <property type="component" value="Unassembled WGS sequence"/>
</dbReference>
<dbReference type="InterPro" id="IPR015403">
    <property type="entry name" value="Mon2/Sec7/BIG1-like_HDS"/>
</dbReference>
<feature type="compositionally biased region" description="Low complexity" evidence="6">
    <location>
        <begin position="142"/>
        <end position="156"/>
    </location>
</feature>
<dbReference type="InterPro" id="IPR023394">
    <property type="entry name" value="Sec7_C_sf"/>
</dbReference>
<dbReference type="eggNOG" id="KOG0929">
    <property type="taxonomic scope" value="Eukaryota"/>
</dbReference>
<dbReference type="Pfam" id="PF01369">
    <property type="entry name" value="Sec7"/>
    <property type="match status" value="1"/>
</dbReference>
<sequence>MNGHAGAAQSQLRAVSQASGAANPAAVFVVDALQKMLALKDVRRLPKLKDSSSAALNKLKTLIDEASSDTTPSGMNLLTPEVMRAMFEPFQLACASRSAALIAISLDCISKLISYNVLVDRDVASVAQQDVESMPDLLNATSSSSPSGGAASDASGNESRSLLDVAIDLICECNIGENTDEKVHLQVIKALLAAVSSTGVPIHGNVLLKAVRTSWNIYLVTKSITIQTVAQGALTQMINVIFARAATTPNPLMARSSAGRASTIGTNAVRSSLAPSMVSAPPSQIRPEVVEPTPANSPPGSPDLAAAVATAIPPSPHVPHAPPLSDDDTEDTRTRGDEDVEDDAERPASSTPATGSVPDSPATTTAVPATPHLDARRGSVQFFEDPATATTNELFVRDAYLVFRALCKLSTKAVSDSTSLDVRSASINSRVLSLQLIQLCVTSYTAVFMRGCYVPPAPPAPPGSAWAPSTFLEATRAYLGLAVGRALASPIPPIYKVALDVFVELVLHLRQSLKKEIEVLLSEVVLSILEMRAATSAQKAAILQALTKIMARPQVVVEIYINYDCNPDALDNIYERIMNLAARQVTAPPSMLPPLDPANDPAAAAAQDVHKVALTTLCTGLKSLAEWIAIHRAPRPLSASQVGTAAASTAADSGTGGSLAVPGLAAAAATHGRAPSMVGSLADGVNGSASDAGTVGGRPPSVVGAGADLAVAADNPEQLETSKQKKTVLTEAIQQFNRKPKRGLQYLVNHGMLTANPGEIAQWLHNTEGLNKQSLGEYLGEGDPEAIAVMHAFVDQLDFTGMTFVDAMREFLQQFRLPGESQKIDRMMLKFAERYYTNAKVDPDNVFANPDAAYVLAYSVILLNTDLHSPQVKKRMTKDDFLRNNRGINDNQDLPVDFLHEIYDTIAEHEIKLKDDPLAAAAAKAAVSNTSAVSVSRRARREAFASALEEIVAKVEAIFDKKRNKRAPAWIVALHSEHVRNMFELVWMASLAALSTVLQTSDDPQATAQTLEAFKHAITVACVFDLELERNALVTTVYNFTLLSASATDMRDKNFGAIKTLLEVAMTQGNALKKSWLEVLRCISQLERFHVIGAEKTEGPLSAVHQETTSQSIVVATDKIFAGSAKLNGTGIVDFVDALCTVSTEEIPRMYSLTKLVEISYYNMSRIRVEWVNLWTILGQHFNRVGCNANEQVAYFALDSLRQLAMKFLEKDELPNFKFQREFLRPFEHVVAHHDAIPVREMAVRCLQQIVAARAPVLRSGWKAMLAVYTAMATRETYEPLFTFSFDAAKVIFAQHLPAVREAGYYTDAMDTLVAYCRAAKVSQKVALQAVETIHRSLRVLVDDRDKFDEPEWFAALHALYVVVVECELEVRTRALNYLFAVLRDHGARFSPAFWKRVAAEILFALFAPVMEPTSSRAARGEELSVWLSTTLIAALRQFIDLFGAYYDQLVHKLTDVLSLLKACIMQENETLARLGTSCLQQLMERNCKMLSDSEWDQVCATWSDLFEATTAVALMDPATAASPLDGAVSTTDQQARFQQIIVKCVLQLLLIQTVLETTSIEAVYASMQARHLLALVAALDKSYQFARAFNGNLELRTALWKSGFTKQLPNLLKQETSSVTCPVALAVSTCMATPPLYRAAVENKLVPLAVAILEAYRDMDAESRKRNAAAWKPVLLTILNGLVLLDDEPFQRHIKRFYRLAIDLLMYEVAEDLRTSLHAVLLRTEQFIMQ</sequence>
<keyword evidence="1" id="KW-0813">Transport</keyword>
<dbReference type="Gene3D" id="1.10.1000.11">
    <property type="entry name" value="Arf Nucleotide-binding Site Opener,domain 2"/>
    <property type="match status" value="1"/>
</dbReference>
<dbReference type="GO" id="GO:0005085">
    <property type="term" value="F:guanyl-nucleotide exchange factor activity"/>
    <property type="evidence" value="ECO:0007669"/>
    <property type="project" value="InterPro"/>
</dbReference>
<dbReference type="Pfam" id="PF16213">
    <property type="entry name" value="DCB"/>
    <property type="match status" value="1"/>
</dbReference>
<evidence type="ECO:0000256" key="6">
    <source>
        <dbReference type="SAM" id="MobiDB-lite"/>
    </source>
</evidence>